<protein>
    <submittedName>
        <fullName evidence="1">Uncharacterized protein</fullName>
    </submittedName>
</protein>
<dbReference type="Proteomes" id="UP000024404">
    <property type="component" value="Unassembled WGS sequence"/>
</dbReference>
<sequence length="64" mass="7096">AISSISFITSNLYVLRDVSIKCKKEVPETLPISNDPFKCDLKKESSSSIVLDTKINVVTEIPQL</sequence>
<dbReference type="EMBL" id="CMVM020000149">
    <property type="status" value="NOT_ANNOTATED_CDS"/>
    <property type="molecule type" value="Genomic_DNA"/>
</dbReference>
<dbReference type="AlphaFoldDB" id="A0A8R1XZ13"/>
<organism evidence="1 2">
    <name type="scientific">Onchocerca volvulus</name>
    <dbReference type="NCBI Taxonomy" id="6282"/>
    <lineage>
        <taxon>Eukaryota</taxon>
        <taxon>Metazoa</taxon>
        <taxon>Ecdysozoa</taxon>
        <taxon>Nematoda</taxon>
        <taxon>Chromadorea</taxon>
        <taxon>Rhabditida</taxon>
        <taxon>Spirurina</taxon>
        <taxon>Spiruromorpha</taxon>
        <taxon>Filarioidea</taxon>
        <taxon>Onchocercidae</taxon>
        <taxon>Onchocerca</taxon>
    </lineage>
</organism>
<reference evidence="1" key="2">
    <citation type="submission" date="2022-06" db="UniProtKB">
        <authorList>
            <consortium name="EnsemblMetazoa"/>
        </authorList>
    </citation>
    <scope>IDENTIFICATION</scope>
</reference>
<accession>A0A8R1XZ13</accession>
<keyword evidence="2" id="KW-1185">Reference proteome</keyword>
<name>A0A8R1XZ13_ONCVO</name>
<evidence type="ECO:0000313" key="2">
    <source>
        <dbReference type="Proteomes" id="UP000024404"/>
    </source>
</evidence>
<dbReference type="EnsemblMetazoa" id="OVOC5138.1">
    <property type="protein sequence ID" value="OVOC5138.1"/>
    <property type="gene ID" value="WBGene00241947"/>
</dbReference>
<evidence type="ECO:0000313" key="1">
    <source>
        <dbReference type="EnsemblMetazoa" id="OVOC5138.1"/>
    </source>
</evidence>
<proteinExistence type="predicted"/>
<reference evidence="2" key="1">
    <citation type="submission" date="2013-10" db="EMBL/GenBank/DDBJ databases">
        <title>Genome sequencing of Onchocerca volvulus.</title>
        <authorList>
            <person name="Cotton J."/>
            <person name="Tsai J."/>
            <person name="Stanley E."/>
            <person name="Tracey A."/>
            <person name="Holroyd N."/>
            <person name="Lustigman S."/>
            <person name="Berriman M."/>
        </authorList>
    </citation>
    <scope>NUCLEOTIDE SEQUENCE</scope>
</reference>